<dbReference type="PANTHER" id="PTHR43711:SF1">
    <property type="entry name" value="HISTIDINE KINASE 1"/>
    <property type="match status" value="1"/>
</dbReference>
<evidence type="ECO:0000256" key="4">
    <source>
        <dbReference type="ARBA" id="ARBA00022679"/>
    </source>
</evidence>
<evidence type="ECO:0000256" key="6">
    <source>
        <dbReference type="ARBA" id="ARBA00023012"/>
    </source>
</evidence>
<feature type="transmembrane region" description="Helical" evidence="7">
    <location>
        <begin position="74"/>
        <end position="92"/>
    </location>
</feature>
<dbReference type="PANTHER" id="PTHR43711">
    <property type="entry name" value="TWO-COMPONENT HISTIDINE KINASE"/>
    <property type="match status" value="1"/>
</dbReference>
<dbReference type="GO" id="GO:0000155">
    <property type="term" value="F:phosphorelay sensor kinase activity"/>
    <property type="evidence" value="ECO:0007669"/>
    <property type="project" value="InterPro"/>
</dbReference>
<dbReference type="PRINTS" id="PR00344">
    <property type="entry name" value="BCTRLSENSOR"/>
</dbReference>
<keyword evidence="3" id="KW-0597">Phosphoprotein</keyword>
<evidence type="ECO:0000256" key="5">
    <source>
        <dbReference type="ARBA" id="ARBA00022777"/>
    </source>
</evidence>
<dbReference type="Pfam" id="PF00512">
    <property type="entry name" value="HisKA"/>
    <property type="match status" value="1"/>
</dbReference>
<dbReference type="CDD" id="cd00082">
    <property type="entry name" value="HisKA"/>
    <property type="match status" value="1"/>
</dbReference>
<dbReference type="InterPro" id="IPR048437">
    <property type="entry name" value="MASE11"/>
</dbReference>
<dbReference type="Gene3D" id="1.10.287.130">
    <property type="match status" value="1"/>
</dbReference>
<evidence type="ECO:0000256" key="3">
    <source>
        <dbReference type="ARBA" id="ARBA00022553"/>
    </source>
</evidence>
<name>A0A315Z5Y6_SEDFL</name>
<protein>
    <recommendedName>
        <fullName evidence="2">histidine kinase</fullName>
        <ecNumber evidence="2">2.7.13.3</ecNumber>
    </recommendedName>
</protein>
<dbReference type="Pfam" id="PF02518">
    <property type="entry name" value="HATPase_c"/>
    <property type="match status" value="1"/>
</dbReference>
<dbReference type="Pfam" id="PF20969">
    <property type="entry name" value="MASE11"/>
    <property type="match status" value="1"/>
</dbReference>
<dbReference type="InterPro" id="IPR003594">
    <property type="entry name" value="HATPase_dom"/>
</dbReference>
<dbReference type="CDD" id="cd00075">
    <property type="entry name" value="HATPase"/>
    <property type="match status" value="1"/>
</dbReference>
<comment type="caution">
    <text evidence="9">The sequence shown here is derived from an EMBL/GenBank/DDBJ whole genome shotgun (WGS) entry which is preliminary data.</text>
</comment>
<dbReference type="SMART" id="SM00387">
    <property type="entry name" value="HATPase_c"/>
    <property type="match status" value="1"/>
</dbReference>
<dbReference type="SUPFAM" id="SSF47384">
    <property type="entry name" value="Homodimeric domain of signal transducing histidine kinase"/>
    <property type="match status" value="1"/>
</dbReference>
<comment type="catalytic activity">
    <reaction evidence="1">
        <text>ATP + protein L-histidine = ADP + protein N-phospho-L-histidine.</text>
        <dbReference type="EC" id="2.7.13.3"/>
    </reaction>
</comment>
<dbReference type="InterPro" id="IPR003661">
    <property type="entry name" value="HisK_dim/P_dom"/>
</dbReference>
<dbReference type="SUPFAM" id="SSF55874">
    <property type="entry name" value="ATPase domain of HSP90 chaperone/DNA topoisomerase II/histidine kinase"/>
    <property type="match status" value="1"/>
</dbReference>
<dbReference type="OrthoDB" id="9766459at2"/>
<evidence type="ECO:0000256" key="2">
    <source>
        <dbReference type="ARBA" id="ARBA00012438"/>
    </source>
</evidence>
<feature type="transmembrane region" description="Helical" evidence="7">
    <location>
        <begin position="152"/>
        <end position="176"/>
    </location>
</feature>
<evidence type="ECO:0000259" key="8">
    <source>
        <dbReference type="PROSITE" id="PS50109"/>
    </source>
</evidence>
<dbReference type="Gene3D" id="3.30.565.10">
    <property type="entry name" value="Histidine kinase-like ATPase, C-terminal domain"/>
    <property type="match status" value="1"/>
</dbReference>
<keyword evidence="10" id="KW-1185">Reference proteome</keyword>
<feature type="transmembrane region" description="Helical" evidence="7">
    <location>
        <begin position="41"/>
        <end position="62"/>
    </location>
</feature>
<dbReference type="InterPro" id="IPR005467">
    <property type="entry name" value="His_kinase_dom"/>
</dbReference>
<dbReference type="InterPro" id="IPR050736">
    <property type="entry name" value="Sensor_HK_Regulatory"/>
</dbReference>
<keyword evidence="7" id="KW-1133">Transmembrane helix</keyword>
<evidence type="ECO:0000256" key="1">
    <source>
        <dbReference type="ARBA" id="ARBA00000085"/>
    </source>
</evidence>
<dbReference type="InterPro" id="IPR036097">
    <property type="entry name" value="HisK_dim/P_sf"/>
</dbReference>
<keyword evidence="5 9" id="KW-0418">Kinase</keyword>
<dbReference type="PROSITE" id="PS50109">
    <property type="entry name" value="HIS_KIN"/>
    <property type="match status" value="1"/>
</dbReference>
<gene>
    <name evidence="9" type="ORF">BC781_10623</name>
</gene>
<dbReference type="EMBL" id="QGDO01000006">
    <property type="protein sequence ID" value="PWJ39122.1"/>
    <property type="molecule type" value="Genomic_DNA"/>
</dbReference>
<dbReference type="AlphaFoldDB" id="A0A315Z5Y6"/>
<evidence type="ECO:0000313" key="10">
    <source>
        <dbReference type="Proteomes" id="UP000245535"/>
    </source>
</evidence>
<dbReference type="Proteomes" id="UP000245535">
    <property type="component" value="Unassembled WGS sequence"/>
</dbReference>
<keyword evidence="7" id="KW-0812">Transmembrane</keyword>
<feature type="transmembrane region" description="Helical" evidence="7">
    <location>
        <begin position="98"/>
        <end position="114"/>
    </location>
</feature>
<accession>A0A315Z5Y6</accession>
<sequence>MNLEDQYFLDTKNKLLNRLLKLSTILGYVGLAASLSRYFELGWLGVMNVHLVVMAILTTLSLCTKRLSYNLKGIILVTLFYITGIVGIGHVYSKGNGLLFLISFSVLSAVLFGKRGSYISIGITLISLLSLTGLSFLKVSPFDLIYTETSKSFWLTSIASFVICVSTVSYAINFIYEHLQNSVSDLTENNRQLVKTNNELDNFVYRVSHDLRAPLLSIKGLIELHSNEQNTKQSKIYLDLEKKSINKLDEFIINIIEYSRNTRASLNLKVLNFKNVINEVIAPLTINYPKVIHKVFINIDQPFYTDTFRINVILNNLLSNAFRFSSNFTDTPRVHVHLEEKKDVFMIRVSDNGPGILPEHQSKVFDIFYRATDTSHGSGIGLYIAQEATEKLGGKIYLNSSPSQGCTFIVELPKYSEYLKNE</sequence>
<keyword evidence="4" id="KW-0808">Transferase</keyword>
<dbReference type="RefSeq" id="WP_109620869.1">
    <property type="nucleotide sequence ID" value="NZ_QGDO01000006.1"/>
</dbReference>
<dbReference type="InterPro" id="IPR036890">
    <property type="entry name" value="HATPase_C_sf"/>
</dbReference>
<keyword evidence="7" id="KW-0472">Membrane</keyword>
<feature type="domain" description="Histidine kinase" evidence="8">
    <location>
        <begin position="206"/>
        <end position="416"/>
    </location>
</feature>
<dbReference type="EC" id="2.7.13.3" evidence="2"/>
<evidence type="ECO:0000313" key="9">
    <source>
        <dbReference type="EMBL" id="PWJ39122.1"/>
    </source>
</evidence>
<evidence type="ECO:0000256" key="7">
    <source>
        <dbReference type="SAM" id="Phobius"/>
    </source>
</evidence>
<dbReference type="SMART" id="SM00388">
    <property type="entry name" value="HisKA"/>
    <property type="match status" value="1"/>
</dbReference>
<keyword evidence="6" id="KW-0902">Two-component regulatory system</keyword>
<proteinExistence type="predicted"/>
<dbReference type="InterPro" id="IPR004358">
    <property type="entry name" value="Sig_transdc_His_kin-like_C"/>
</dbReference>
<feature type="transmembrane region" description="Helical" evidence="7">
    <location>
        <begin position="19"/>
        <end position="35"/>
    </location>
</feature>
<reference evidence="9 10" key="1">
    <citation type="submission" date="2018-03" db="EMBL/GenBank/DDBJ databases">
        <title>Genomic Encyclopedia of Archaeal and Bacterial Type Strains, Phase II (KMG-II): from individual species to whole genera.</title>
        <authorList>
            <person name="Goeker M."/>
        </authorList>
    </citation>
    <scope>NUCLEOTIDE SEQUENCE [LARGE SCALE GENOMIC DNA]</scope>
    <source>
        <strain evidence="9 10">DSM 28229</strain>
    </source>
</reference>
<organism evidence="9 10">
    <name type="scientific">Sediminitomix flava</name>
    <dbReference type="NCBI Taxonomy" id="379075"/>
    <lineage>
        <taxon>Bacteria</taxon>
        <taxon>Pseudomonadati</taxon>
        <taxon>Bacteroidota</taxon>
        <taxon>Cytophagia</taxon>
        <taxon>Cytophagales</taxon>
        <taxon>Flammeovirgaceae</taxon>
        <taxon>Sediminitomix</taxon>
    </lineage>
</organism>
<feature type="transmembrane region" description="Helical" evidence="7">
    <location>
        <begin position="121"/>
        <end position="140"/>
    </location>
</feature>